<dbReference type="InterPro" id="IPR000397">
    <property type="entry name" value="Heat_shock_Hsp33"/>
</dbReference>
<organism evidence="7 8">
    <name type="scientific">Cyclonatronum proteinivorum</name>
    <dbReference type="NCBI Taxonomy" id="1457365"/>
    <lineage>
        <taxon>Bacteria</taxon>
        <taxon>Pseudomonadati</taxon>
        <taxon>Balneolota</taxon>
        <taxon>Balneolia</taxon>
        <taxon>Balneolales</taxon>
        <taxon>Cyclonatronaceae</taxon>
        <taxon>Cyclonatronum</taxon>
    </lineage>
</organism>
<dbReference type="EMBL" id="CP027806">
    <property type="protein sequence ID" value="AXI99803.1"/>
    <property type="molecule type" value="Genomic_DNA"/>
</dbReference>
<dbReference type="AlphaFoldDB" id="A0A345UH52"/>
<keyword evidence="3 6" id="KW-1015">Disulfide bond</keyword>
<dbReference type="SUPFAM" id="SSF64397">
    <property type="entry name" value="Hsp33 domain"/>
    <property type="match status" value="1"/>
</dbReference>
<dbReference type="InterPro" id="IPR016153">
    <property type="entry name" value="Heat_shock_Hsp33_N"/>
</dbReference>
<proteinExistence type="inferred from homology"/>
<dbReference type="Proteomes" id="UP000254808">
    <property type="component" value="Chromosome"/>
</dbReference>
<keyword evidence="4 6" id="KW-0143">Chaperone</keyword>
<name>A0A345UH52_9BACT</name>
<keyword evidence="2 6" id="KW-0862">Zinc</keyword>
<evidence type="ECO:0000313" key="8">
    <source>
        <dbReference type="Proteomes" id="UP000254808"/>
    </source>
</evidence>
<dbReference type="GO" id="GO:0051082">
    <property type="term" value="F:unfolded protein binding"/>
    <property type="evidence" value="ECO:0007669"/>
    <property type="project" value="UniProtKB-UniRule"/>
</dbReference>
<keyword evidence="8" id="KW-1185">Reference proteome</keyword>
<keyword evidence="5 6" id="KW-0676">Redox-active center</keyword>
<evidence type="ECO:0000256" key="4">
    <source>
        <dbReference type="ARBA" id="ARBA00023186"/>
    </source>
</evidence>
<feature type="disulfide bond" description="Redox-active" evidence="6">
    <location>
        <begin position="241"/>
        <end position="243"/>
    </location>
</feature>
<dbReference type="GO" id="GO:0042026">
    <property type="term" value="P:protein refolding"/>
    <property type="evidence" value="ECO:0007669"/>
    <property type="project" value="TreeGrafter"/>
</dbReference>
<evidence type="ECO:0000256" key="2">
    <source>
        <dbReference type="ARBA" id="ARBA00022833"/>
    </source>
</evidence>
<dbReference type="OrthoDB" id="9776534at2"/>
<evidence type="ECO:0000256" key="6">
    <source>
        <dbReference type="HAMAP-Rule" id="MF_00117"/>
    </source>
</evidence>
<dbReference type="NCBIfam" id="NF001033">
    <property type="entry name" value="PRK00114.1"/>
    <property type="match status" value="1"/>
</dbReference>
<dbReference type="Gene3D" id="3.55.30.10">
    <property type="entry name" value="Hsp33 domain"/>
    <property type="match status" value="1"/>
</dbReference>
<dbReference type="PANTHER" id="PTHR30111">
    <property type="entry name" value="33 KDA CHAPERONIN"/>
    <property type="match status" value="1"/>
</dbReference>
<dbReference type="CDD" id="cd00498">
    <property type="entry name" value="Hsp33"/>
    <property type="match status" value="1"/>
</dbReference>
<comment type="function">
    <text evidence="6">Redox regulated molecular chaperone. Protects both thermally unfolding and oxidatively damaged proteins from irreversible aggregation. Plays an important role in the bacterial defense system toward oxidative stress.</text>
</comment>
<comment type="subcellular location">
    <subcellularLocation>
        <location evidence="6">Cytoplasm</location>
    </subcellularLocation>
</comment>
<reference evidence="7 8" key="1">
    <citation type="submission" date="2018-03" db="EMBL/GenBank/DDBJ databases">
        <title>Phenotypic and genomic properties of Cyclonatronum proteinivorum gen. nov., sp. nov., a haloalkaliphilic bacteroidete from soda lakes possessing Na+-translocating rhodopsin.</title>
        <authorList>
            <person name="Toshchakov S.V."/>
            <person name="Korzhenkov A."/>
            <person name="Samarov N.I."/>
            <person name="Kublanov I.V."/>
            <person name="Muntyan M.S."/>
            <person name="Sorokin D.Y."/>
        </authorList>
    </citation>
    <scope>NUCLEOTIDE SEQUENCE [LARGE SCALE GENOMIC DNA]</scope>
    <source>
        <strain evidence="7 8">Omega</strain>
    </source>
</reference>
<protein>
    <recommendedName>
        <fullName evidence="6">33 kDa chaperonin</fullName>
    </recommendedName>
    <alternativeName>
        <fullName evidence="6">Heat shock protein 33 homolog</fullName>
        <shortName evidence="6">HSP33</shortName>
    </alternativeName>
</protein>
<dbReference type="PANTHER" id="PTHR30111:SF1">
    <property type="entry name" value="33 KDA CHAPERONIN"/>
    <property type="match status" value="1"/>
</dbReference>
<evidence type="ECO:0000256" key="1">
    <source>
        <dbReference type="ARBA" id="ARBA00022490"/>
    </source>
</evidence>
<comment type="similarity">
    <text evidence="6">Belongs to the HSP33 family.</text>
</comment>
<accession>A0A345UH52</accession>
<dbReference type="RefSeq" id="WP_114983140.1">
    <property type="nucleotide sequence ID" value="NZ_CP027806.1"/>
</dbReference>
<dbReference type="GO" id="GO:0005737">
    <property type="term" value="C:cytoplasm"/>
    <property type="evidence" value="ECO:0007669"/>
    <property type="project" value="UniProtKB-SubCell"/>
</dbReference>
<evidence type="ECO:0000256" key="3">
    <source>
        <dbReference type="ARBA" id="ARBA00023157"/>
    </source>
</evidence>
<dbReference type="HAMAP" id="MF_00117">
    <property type="entry name" value="HslO"/>
    <property type="match status" value="1"/>
</dbReference>
<dbReference type="Gene3D" id="3.90.1280.10">
    <property type="entry name" value="HSP33 redox switch-like"/>
    <property type="match status" value="1"/>
</dbReference>
<dbReference type="Pfam" id="PF01430">
    <property type="entry name" value="HSP33"/>
    <property type="match status" value="1"/>
</dbReference>
<gene>
    <name evidence="6" type="primary">hslO</name>
    <name evidence="7" type="ORF">CYPRO_0519</name>
</gene>
<dbReference type="KEGG" id="cprv:CYPRO_0519"/>
<dbReference type="PIRSF" id="PIRSF005261">
    <property type="entry name" value="Heat_shock_Hsp33"/>
    <property type="match status" value="1"/>
</dbReference>
<sequence>MNKEDFLIKDRIIKGITNDGHFRISVIKTTEVVQLAAQKHELSLLNKVVLGRALTGTMLLASSLKGEERLRLRMEGKGPIGVLVTEANSVGEIRGFVQNPDAAIDPKTQDIGDGLGLGLLTVTKTLYNEADQISGTVELTDGTVSPDIAYYLAQSEQIPSAIHLDVKLDDSGDVTSAGGVLIQALPDAPENKILTLQENLRQMKPAGERFLQGDYIDTIMHDIGRPYTVKELSRGPVHFFCRCTKDRFLSALQMLGKDDLESISDEGQELVCQFCNEKYHISQQEIKGILREKQIQMN</sequence>
<evidence type="ECO:0000313" key="7">
    <source>
        <dbReference type="EMBL" id="AXI99803.1"/>
    </source>
</evidence>
<dbReference type="InterPro" id="IPR016154">
    <property type="entry name" value="Heat_shock_Hsp33_C"/>
</dbReference>
<evidence type="ECO:0000256" key="5">
    <source>
        <dbReference type="ARBA" id="ARBA00023284"/>
    </source>
</evidence>
<dbReference type="SUPFAM" id="SSF118352">
    <property type="entry name" value="HSP33 redox switch-like"/>
    <property type="match status" value="1"/>
</dbReference>
<keyword evidence="1 6" id="KW-0963">Cytoplasm</keyword>
<feature type="disulfide bond" description="Redox-active" evidence="6">
    <location>
        <begin position="272"/>
        <end position="275"/>
    </location>
</feature>
<dbReference type="GO" id="GO:0044183">
    <property type="term" value="F:protein folding chaperone"/>
    <property type="evidence" value="ECO:0007669"/>
    <property type="project" value="TreeGrafter"/>
</dbReference>
<comment type="PTM">
    <text evidence="6">Under oxidizing conditions two disulfide bonds are formed involving the reactive cysteines. Under reducing conditions zinc is bound to the reactive cysteines and the protein is inactive.</text>
</comment>